<dbReference type="EMBL" id="CAJOBF010001639">
    <property type="protein sequence ID" value="CAF3970477.1"/>
    <property type="molecule type" value="Genomic_DNA"/>
</dbReference>
<dbReference type="Proteomes" id="UP000663856">
    <property type="component" value="Unassembled WGS sequence"/>
</dbReference>
<feature type="domain" description="SH3b" evidence="1">
    <location>
        <begin position="41"/>
        <end position="87"/>
    </location>
</feature>
<evidence type="ECO:0000313" key="4">
    <source>
        <dbReference type="EMBL" id="CAF1908638.1"/>
    </source>
</evidence>
<dbReference type="EMBL" id="CAJNRE010000039">
    <property type="protein sequence ID" value="CAF1908638.1"/>
    <property type="molecule type" value="Genomic_DNA"/>
</dbReference>
<name>A0A816DET4_9BILA</name>
<dbReference type="EMBL" id="CAJOBI010000500">
    <property type="protein sequence ID" value="CAF3827451.1"/>
    <property type="molecule type" value="Genomic_DNA"/>
</dbReference>
<reference evidence="3" key="1">
    <citation type="submission" date="2021-02" db="EMBL/GenBank/DDBJ databases">
        <authorList>
            <person name="Nowell W R."/>
        </authorList>
    </citation>
    <scope>NUCLEOTIDE SEQUENCE</scope>
</reference>
<dbReference type="EMBL" id="CAJOBH010000146">
    <property type="protein sequence ID" value="CAF3764804.1"/>
    <property type="molecule type" value="Genomic_DNA"/>
</dbReference>
<dbReference type="Proteomes" id="UP000663887">
    <property type="component" value="Unassembled WGS sequence"/>
</dbReference>
<comment type="caution">
    <text evidence="3">The sequence shown here is derived from an EMBL/GenBank/DDBJ whole genome shotgun (WGS) entry which is preliminary data.</text>
</comment>
<evidence type="ECO:0000313" key="8">
    <source>
        <dbReference type="EMBL" id="CAF3801083.1"/>
    </source>
</evidence>
<dbReference type="Gene3D" id="2.30.30.40">
    <property type="entry name" value="SH3 Domains"/>
    <property type="match status" value="1"/>
</dbReference>
<evidence type="ECO:0000313" key="6">
    <source>
        <dbReference type="EMBL" id="CAF2059279.1"/>
    </source>
</evidence>
<dbReference type="OrthoDB" id="10004983at2759"/>
<evidence type="ECO:0000313" key="10">
    <source>
        <dbReference type="EMBL" id="CAF3970477.1"/>
    </source>
</evidence>
<dbReference type="InterPro" id="IPR003646">
    <property type="entry name" value="SH3-like_bac-type"/>
</dbReference>
<evidence type="ECO:0000313" key="2">
    <source>
        <dbReference type="EMBL" id="CAF1055157.1"/>
    </source>
</evidence>
<dbReference type="Proteomes" id="UP000676336">
    <property type="component" value="Unassembled WGS sequence"/>
</dbReference>
<dbReference type="EMBL" id="CAJNRF010000030">
    <property type="protein sequence ID" value="CAF1930452.1"/>
    <property type="molecule type" value="Genomic_DNA"/>
</dbReference>
<evidence type="ECO:0000259" key="1">
    <source>
        <dbReference type="Pfam" id="PF08239"/>
    </source>
</evidence>
<proteinExistence type="predicted"/>
<dbReference type="AlphaFoldDB" id="A0A816DET4"/>
<dbReference type="Proteomes" id="UP000681967">
    <property type="component" value="Unassembled WGS sequence"/>
</dbReference>
<evidence type="ECO:0000313" key="3">
    <source>
        <dbReference type="EMBL" id="CAF1633785.1"/>
    </source>
</evidence>
<dbReference type="EMBL" id="CAJOBG010002317">
    <property type="protein sequence ID" value="CAF3998582.1"/>
    <property type="molecule type" value="Genomic_DNA"/>
</dbReference>
<dbReference type="EMBL" id="CAJNOW010014611">
    <property type="protein sequence ID" value="CAF1633785.1"/>
    <property type="molecule type" value="Genomic_DNA"/>
</dbReference>
<gene>
    <name evidence="7" type="ORF">BYL167_LOCUS1067</name>
    <name evidence="2" type="ORF">CJN711_LOCUS4948</name>
    <name evidence="8" type="ORF">GIL414_LOCUS1092</name>
    <name evidence="3" type="ORF">KQP761_LOCUS26681</name>
    <name evidence="4" type="ORF">MBJ925_LOCUS619</name>
    <name evidence="11" type="ORF">OVN521_LOCUS14908</name>
    <name evidence="9" type="ORF">SMN809_LOCUS2658</name>
    <name evidence="10" type="ORF">UXM345_LOCUS14454</name>
    <name evidence="5" type="ORF">WKI299_LOCUS479</name>
    <name evidence="6" type="ORF">XDN619_LOCUS10291</name>
</gene>
<dbReference type="Proteomes" id="UP000663824">
    <property type="component" value="Unassembled WGS sequence"/>
</dbReference>
<dbReference type="EMBL" id="CAJNOV010001246">
    <property type="protein sequence ID" value="CAF1055157.1"/>
    <property type="molecule type" value="Genomic_DNA"/>
</dbReference>
<dbReference type="PROSITE" id="PS51257">
    <property type="entry name" value="PROKAR_LIPOPROTEIN"/>
    <property type="match status" value="1"/>
</dbReference>
<dbReference type="EMBL" id="CAJOBJ010000168">
    <property type="protein sequence ID" value="CAF3801083.1"/>
    <property type="molecule type" value="Genomic_DNA"/>
</dbReference>
<dbReference type="Proteomes" id="UP000663834">
    <property type="component" value="Unassembled WGS sequence"/>
</dbReference>
<evidence type="ECO:0000313" key="9">
    <source>
        <dbReference type="EMBL" id="CAF3827451.1"/>
    </source>
</evidence>
<dbReference type="Proteomes" id="UP000681720">
    <property type="component" value="Unassembled WGS sequence"/>
</dbReference>
<evidence type="ECO:0000313" key="12">
    <source>
        <dbReference type="Proteomes" id="UP000663834"/>
    </source>
</evidence>
<keyword evidence="13" id="KW-1185">Reference proteome</keyword>
<dbReference type="Proteomes" id="UP000663842">
    <property type="component" value="Unassembled WGS sequence"/>
</dbReference>
<dbReference type="Proteomes" id="UP000663855">
    <property type="component" value="Unassembled WGS sequence"/>
</dbReference>
<accession>A0A816DET4</accession>
<dbReference type="EMBL" id="CAJNRG010003670">
    <property type="protein sequence ID" value="CAF2059279.1"/>
    <property type="molecule type" value="Genomic_DNA"/>
</dbReference>
<evidence type="ECO:0000313" key="11">
    <source>
        <dbReference type="EMBL" id="CAF3998582.1"/>
    </source>
</evidence>
<evidence type="ECO:0000313" key="5">
    <source>
        <dbReference type="EMBL" id="CAF1930452.1"/>
    </source>
</evidence>
<sequence length="257" mass="27493">MIEKQKQTGITTAMRLLLVLLLVSIFLFSSTYGCIVKANPSLNIRSTASATASVVGSLLQGTTVSCLEKLNGFCRVGTNRWASSEYINCATTSSNGFDQKAPAADYTRKTWRGITLNQRTIEMIQRAEVYMAQMGKTGFQFSFSQGSYSSSVAASAGTHDGGGAIDIRTSVVNNDKKTVDTMVVALRKAGFAAWSRGRVADSFQNNKHIHAIAIGDAQASSGAKNQVASFKRGRNGLKGDGVDPDAYLGRAIPTWAK</sequence>
<protein>
    <recommendedName>
        <fullName evidence="1">SH3b domain-containing protein</fullName>
    </recommendedName>
</protein>
<dbReference type="Pfam" id="PF08239">
    <property type="entry name" value="SH3_3"/>
    <property type="match status" value="1"/>
</dbReference>
<dbReference type="Proteomes" id="UP000663866">
    <property type="component" value="Unassembled WGS sequence"/>
</dbReference>
<evidence type="ECO:0000313" key="7">
    <source>
        <dbReference type="EMBL" id="CAF3764804.1"/>
    </source>
</evidence>
<evidence type="ECO:0000313" key="13">
    <source>
        <dbReference type="Proteomes" id="UP000663866"/>
    </source>
</evidence>
<organism evidence="3 12">
    <name type="scientific">Rotaria magnacalcarata</name>
    <dbReference type="NCBI Taxonomy" id="392030"/>
    <lineage>
        <taxon>Eukaryota</taxon>
        <taxon>Metazoa</taxon>
        <taxon>Spiralia</taxon>
        <taxon>Gnathifera</taxon>
        <taxon>Rotifera</taxon>
        <taxon>Eurotatoria</taxon>
        <taxon>Bdelloidea</taxon>
        <taxon>Philodinida</taxon>
        <taxon>Philodinidae</taxon>
        <taxon>Rotaria</taxon>
    </lineage>
</organism>